<dbReference type="Gene3D" id="3.40.50.970">
    <property type="match status" value="2"/>
</dbReference>
<keyword evidence="4 10" id="KW-0808">Transferase</keyword>
<dbReference type="GO" id="GO:0005829">
    <property type="term" value="C:cytosol"/>
    <property type="evidence" value="ECO:0007669"/>
    <property type="project" value="TreeGrafter"/>
</dbReference>
<dbReference type="NCBIfam" id="NF003933">
    <property type="entry name" value="PRK05444.2-2"/>
    <property type="match status" value="1"/>
</dbReference>
<keyword evidence="9 10" id="KW-0414">Isoprene biosynthesis</keyword>
<comment type="function">
    <text evidence="10">Catalyzes the acyloin condensation reaction between C atoms 2 and 3 of pyruvate and glyceraldehyde 3-phosphate to yield 1-deoxy-D-xylulose-5-phosphate (DXP).</text>
</comment>
<dbReference type="RefSeq" id="WP_186886321.1">
    <property type="nucleotide sequence ID" value="NZ_JACONZ010000001.1"/>
</dbReference>
<dbReference type="PROSITE" id="PS00801">
    <property type="entry name" value="TRANSKETOLASE_1"/>
    <property type="match status" value="1"/>
</dbReference>
<evidence type="ECO:0000256" key="2">
    <source>
        <dbReference type="ARBA" id="ARBA00011081"/>
    </source>
</evidence>
<comment type="cofactor">
    <cofactor evidence="10">
        <name>Mg(2+)</name>
        <dbReference type="ChEBI" id="CHEBI:18420"/>
    </cofactor>
    <text evidence="10">Binds 1 Mg(2+) ion per subunit.</text>
</comment>
<dbReference type="InterPro" id="IPR009014">
    <property type="entry name" value="Transketo_C/PFOR_II"/>
</dbReference>
<feature type="binding site" evidence="10">
    <location>
        <position position="175"/>
    </location>
    <ligand>
        <name>Mg(2+)</name>
        <dbReference type="ChEBI" id="CHEBI:18420"/>
    </ligand>
</feature>
<dbReference type="InterPro" id="IPR020826">
    <property type="entry name" value="Transketolase_BS"/>
</dbReference>
<evidence type="ECO:0000256" key="9">
    <source>
        <dbReference type="ARBA" id="ARBA00023229"/>
    </source>
</evidence>
<evidence type="ECO:0000256" key="7">
    <source>
        <dbReference type="ARBA" id="ARBA00022977"/>
    </source>
</evidence>
<comment type="caution">
    <text evidence="10">Lacks conserved residue(s) required for the propagation of feature annotation.</text>
</comment>
<reference evidence="12" key="1">
    <citation type="submission" date="2020-08" db="EMBL/GenBank/DDBJ databases">
        <title>Genome public.</title>
        <authorList>
            <person name="Liu C."/>
            <person name="Sun Q."/>
        </authorList>
    </citation>
    <scope>NUCLEOTIDE SEQUENCE</scope>
    <source>
        <strain evidence="12">BX8</strain>
    </source>
</reference>
<comment type="catalytic activity">
    <reaction evidence="10">
        <text>D-glyceraldehyde 3-phosphate + pyruvate + H(+) = 1-deoxy-D-xylulose 5-phosphate + CO2</text>
        <dbReference type="Rhea" id="RHEA:12605"/>
        <dbReference type="ChEBI" id="CHEBI:15361"/>
        <dbReference type="ChEBI" id="CHEBI:15378"/>
        <dbReference type="ChEBI" id="CHEBI:16526"/>
        <dbReference type="ChEBI" id="CHEBI:57792"/>
        <dbReference type="ChEBI" id="CHEBI:59776"/>
        <dbReference type="EC" id="2.2.1.7"/>
    </reaction>
</comment>
<evidence type="ECO:0000259" key="11">
    <source>
        <dbReference type="SMART" id="SM00861"/>
    </source>
</evidence>
<evidence type="ECO:0000313" key="12">
    <source>
        <dbReference type="EMBL" id="MBC5579941.1"/>
    </source>
</evidence>
<comment type="caution">
    <text evidence="12">The sequence shown here is derived from an EMBL/GenBank/DDBJ whole genome shotgun (WGS) entry which is preliminary data.</text>
</comment>
<feature type="binding site" evidence="10">
    <location>
        <position position="75"/>
    </location>
    <ligand>
        <name>thiamine diphosphate</name>
        <dbReference type="ChEBI" id="CHEBI:58937"/>
    </ligand>
</feature>
<dbReference type="EMBL" id="JACONZ010000001">
    <property type="protein sequence ID" value="MBC5579941.1"/>
    <property type="molecule type" value="Genomic_DNA"/>
</dbReference>
<gene>
    <name evidence="10" type="primary">dxs</name>
    <name evidence="12" type="ORF">H8S23_00295</name>
</gene>
<dbReference type="GO" id="GO:0000287">
    <property type="term" value="F:magnesium ion binding"/>
    <property type="evidence" value="ECO:0007669"/>
    <property type="project" value="UniProtKB-UniRule"/>
</dbReference>
<evidence type="ECO:0000256" key="6">
    <source>
        <dbReference type="ARBA" id="ARBA00022842"/>
    </source>
</evidence>
<dbReference type="PANTHER" id="PTHR43322:SF5">
    <property type="entry name" value="1-DEOXY-D-XYLULOSE-5-PHOSPHATE SYNTHASE, CHLOROPLASTIC"/>
    <property type="match status" value="1"/>
</dbReference>
<feature type="binding site" evidence="10">
    <location>
        <position position="147"/>
    </location>
    <ligand>
        <name>Mg(2+)</name>
        <dbReference type="ChEBI" id="CHEBI:18420"/>
    </ligand>
</feature>
<evidence type="ECO:0000256" key="4">
    <source>
        <dbReference type="ARBA" id="ARBA00022679"/>
    </source>
</evidence>
<name>A0A923I711_9FIRM</name>
<dbReference type="Pfam" id="PF02779">
    <property type="entry name" value="Transket_pyr"/>
    <property type="match status" value="1"/>
</dbReference>
<dbReference type="Proteomes" id="UP000659630">
    <property type="component" value="Unassembled WGS sequence"/>
</dbReference>
<dbReference type="NCBIfam" id="TIGR00204">
    <property type="entry name" value="dxs"/>
    <property type="match status" value="1"/>
</dbReference>
<comment type="similarity">
    <text evidence="2 10">Belongs to the transketolase family. DXPS subfamily.</text>
</comment>
<evidence type="ECO:0000256" key="3">
    <source>
        <dbReference type="ARBA" id="ARBA00011738"/>
    </source>
</evidence>
<sequence>MQNILDKILSGELQLKGLPADRLDQLCAEIRGFLIEHVSRTGGHLSSNLGTVELTVALHRVFTTPQDAIVFDVGHQCYTHKILTGRAGRFDTLRRAGGLSGFPNREESPHDAFIAGHGNTALSAAVGIARAKKLKGEPGTVVAVIGDGAFTGGMVYEGMNNIDTLDNLVVVLNDNKMSISKNVGSVSRYLTSLRTSPSYHTAKHRTEDILDKTPVVGRYIKEALVYSKSVLRRSIYNSTFFEEMGFQYLGPLDGHDLEDLIAAFSSAKEYDSPLFLHIETVKGKGFTPAERNPAAFHGVGAFDTRNLPDPDEPMNDSFSEAMGSTLADFADTDSRVCAVTAAMKYATGLHHFSKKHRDRFFDVGMAEQHAVTFAAGLAVEGMRPLVALYSTFFQRSYDQFIHDVNLQKADVLFAIDRAGLVPGDGETHQGIYDVAFFSQFEDVPLYAPCNYAELRFWLLRLLSPQCSGPRAIRYPKGAECRELAALGCSGEPFDCVLHSGAEAPVALVSYGLLTREALAAGRALTAEGLPVDVYKVTRLNPLPEKLVLLLCAYSRVYTAEDAIVSGSLGAHLGLALQRRDYAGRYRSRGLPAGHIDHAEVPQLQKMYGLDRDGIIKWIKDDGKRG</sequence>
<dbReference type="GO" id="GO:0030976">
    <property type="term" value="F:thiamine pyrophosphate binding"/>
    <property type="evidence" value="ECO:0007669"/>
    <property type="project" value="UniProtKB-UniRule"/>
</dbReference>
<organism evidence="12 13">
    <name type="scientific">Anaerofilum hominis</name>
    <dbReference type="NCBI Taxonomy" id="2763016"/>
    <lineage>
        <taxon>Bacteria</taxon>
        <taxon>Bacillati</taxon>
        <taxon>Bacillota</taxon>
        <taxon>Clostridia</taxon>
        <taxon>Eubacteriales</taxon>
        <taxon>Oscillospiraceae</taxon>
        <taxon>Anaerofilum</taxon>
    </lineage>
</organism>
<dbReference type="SMART" id="SM00861">
    <property type="entry name" value="Transket_pyr"/>
    <property type="match status" value="1"/>
</dbReference>
<dbReference type="Pfam" id="PF02780">
    <property type="entry name" value="Transketolase_C"/>
    <property type="match status" value="1"/>
</dbReference>
<dbReference type="InterPro" id="IPR005475">
    <property type="entry name" value="Transketolase-like_Pyr-bd"/>
</dbReference>
<dbReference type="InterPro" id="IPR033248">
    <property type="entry name" value="Transketolase_C"/>
</dbReference>
<keyword evidence="5 10" id="KW-0479">Metal-binding</keyword>
<evidence type="ECO:0000256" key="1">
    <source>
        <dbReference type="ARBA" id="ARBA00004980"/>
    </source>
</evidence>
<dbReference type="Pfam" id="PF13292">
    <property type="entry name" value="DXP_synthase_N"/>
    <property type="match status" value="1"/>
</dbReference>
<keyword evidence="6 10" id="KW-0460">Magnesium</keyword>
<dbReference type="SUPFAM" id="SSF52518">
    <property type="entry name" value="Thiamin diphosphate-binding fold (THDP-binding)"/>
    <property type="match status" value="1"/>
</dbReference>
<proteinExistence type="inferred from homology"/>
<dbReference type="GO" id="GO:0016114">
    <property type="term" value="P:terpenoid biosynthetic process"/>
    <property type="evidence" value="ECO:0007669"/>
    <property type="project" value="UniProtKB-UniRule"/>
</dbReference>
<feature type="domain" description="Transketolase-like pyrimidine-binding" evidence="11">
    <location>
        <begin position="316"/>
        <end position="482"/>
    </location>
</feature>
<feature type="binding site" evidence="10">
    <location>
        <position position="286"/>
    </location>
    <ligand>
        <name>thiamine diphosphate</name>
        <dbReference type="ChEBI" id="CHEBI:58937"/>
    </ligand>
</feature>
<dbReference type="CDD" id="cd02007">
    <property type="entry name" value="TPP_DXS"/>
    <property type="match status" value="1"/>
</dbReference>
<dbReference type="AlphaFoldDB" id="A0A923I711"/>
<accession>A0A923I711</accession>
<dbReference type="PANTHER" id="PTHR43322">
    <property type="entry name" value="1-D-DEOXYXYLULOSE 5-PHOSPHATE SYNTHASE-RELATED"/>
    <property type="match status" value="1"/>
</dbReference>
<dbReference type="GO" id="GO:0019288">
    <property type="term" value="P:isopentenyl diphosphate biosynthetic process, methylerythritol 4-phosphate pathway"/>
    <property type="evidence" value="ECO:0007669"/>
    <property type="project" value="TreeGrafter"/>
</dbReference>
<dbReference type="InterPro" id="IPR029061">
    <property type="entry name" value="THDP-binding"/>
</dbReference>
<feature type="binding site" evidence="10">
    <location>
        <begin position="148"/>
        <end position="149"/>
    </location>
    <ligand>
        <name>thiamine diphosphate</name>
        <dbReference type="ChEBI" id="CHEBI:58937"/>
    </ligand>
</feature>
<dbReference type="GO" id="GO:0009228">
    <property type="term" value="P:thiamine biosynthetic process"/>
    <property type="evidence" value="ECO:0007669"/>
    <property type="project" value="UniProtKB-UniRule"/>
</dbReference>
<comment type="pathway">
    <text evidence="1 10">Metabolic intermediate biosynthesis; 1-deoxy-D-xylulose 5-phosphate biosynthesis; 1-deoxy-D-xylulose 5-phosphate from D-glyceraldehyde 3-phosphate and pyruvate: step 1/1.</text>
</comment>
<dbReference type="SUPFAM" id="SSF52922">
    <property type="entry name" value="TK C-terminal domain-like"/>
    <property type="match status" value="1"/>
</dbReference>
<dbReference type="InterPro" id="IPR049557">
    <property type="entry name" value="Transketolase_CS"/>
</dbReference>
<dbReference type="Gene3D" id="3.40.50.920">
    <property type="match status" value="1"/>
</dbReference>
<evidence type="ECO:0000256" key="10">
    <source>
        <dbReference type="HAMAP-Rule" id="MF_00315"/>
    </source>
</evidence>
<dbReference type="GO" id="GO:0008661">
    <property type="term" value="F:1-deoxy-D-xylulose-5-phosphate synthase activity"/>
    <property type="evidence" value="ECO:0007669"/>
    <property type="project" value="UniProtKB-UniRule"/>
</dbReference>
<comment type="subunit">
    <text evidence="3 10">Homodimer.</text>
</comment>
<dbReference type="CDD" id="cd07033">
    <property type="entry name" value="TPP_PYR_DXS_TK_like"/>
    <property type="match status" value="1"/>
</dbReference>
<feature type="binding site" evidence="10">
    <location>
        <position position="175"/>
    </location>
    <ligand>
        <name>thiamine diphosphate</name>
        <dbReference type="ChEBI" id="CHEBI:58937"/>
    </ligand>
</feature>
<dbReference type="InterPro" id="IPR005477">
    <property type="entry name" value="Dxylulose-5-P_synthase"/>
</dbReference>
<dbReference type="HAMAP" id="MF_00315">
    <property type="entry name" value="DXP_synth"/>
    <property type="match status" value="1"/>
</dbReference>
<evidence type="ECO:0000256" key="8">
    <source>
        <dbReference type="ARBA" id="ARBA00023052"/>
    </source>
</evidence>
<keyword evidence="7 10" id="KW-0784">Thiamine biosynthesis</keyword>
<protein>
    <recommendedName>
        <fullName evidence="10">1-deoxy-D-xylulose-5-phosphate synthase</fullName>
        <ecNumber evidence="10">2.2.1.7</ecNumber>
    </recommendedName>
    <alternativeName>
        <fullName evidence="10">1-deoxyxylulose-5-phosphate synthase</fullName>
        <shortName evidence="10">DXP synthase</shortName>
        <shortName evidence="10">DXPS</shortName>
    </alternativeName>
</protein>
<evidence type="ECO:0000256" key="5">
    <source>
        <dbReference type="ARBA" id="ARBA00022723"/>
    </source>
</evidence>
<comment type="cofactor">
    <cofactor evidence="10">
        <name>thiamine diphosphate</name>
        <dbReference type="ChEBI" id="CHEBI:58937"/>
    </cofactor>
    <text evidence="10">Binds 1 thiamine pyrophosphate per subunit.</text>
</comment>
<keyword evidence="13" id="KW-1185">Reference proteome</keyword>
<dbReference type="EC" id="2.2.1.7" evidence="10"/>
<keyword evidence="8 10" id="KW-0786">Thiamine pyrophosphate</keyword>
<feature type="binding site" evidence="10">
    <location>
        <position position="367"/>
    </location>
    <ligand>
        <name>thiamine diphosphate</name>
        <dbReference type="ChEBI" id="CHEBI:58937"/>
    </ligand>
</feature>
<evidence type="ECO:0000313" key="13">
    <source>
        <dbReference type="Proteomes" id="UP000659630"/>
    </source>
</evidence>
<dbReference type="PROSITE" id="PS00802">
    <property type="entry name" value="TRANSKETOLASE_2"/>
    <property type="match status" value="1"/>
</dbReference>